<dbReference type="PIRSF" id="PIRSF004682">
    <property type="entry name" value="GmhB"/>
    <property type="match status" value="1"/>
</dbReference>
<feature type="binding site" evidence="13">
    <location>
        <position position="110"/>
    </location>
    <ligand>
        <name>Zn(2+)</name>
        <dbReference type="ChEBI" id="CHEBI:29105"/>
    </ligand>
</feature>
<evidence type="ECO:0000256" key="4">
    <source>
        <dbReference type="ARBA" id="ARBA00022801"/>
    </source>
</evidence>
<dbReference type="EMBL" id="BDME01000001">
    <property type="protein sequence ID" value="GAX86814.1"/>
    <property type="molecule type" value="Genomic_DNA"/>
</dbReference>
<feature type="binding site" evidence="11">
    <location>
        <position position="138"/>
    </location>
    <ligand>
        <name>substrate</name>
    </ligand>
</feature>
<evidence type="ECO:0000256" key="6">
    <source>
        <dbReference type="ARBA" id="ARBA00023277"/>
    </source>
</evidence>
<evidence type="ECO:0000256" key="8">
    <source>
        <dbReference type="ARBA" id="ARBA00061616"/>
    </source>
</evidence>
<feature type="binding site" evidence="11">
    <location>
        <begin position="19"/>
        <end position="21"/>
    </location>
    <ligand>
        <name>substrate</name>
    </ligand>
</feature>
<keyword evidence="13" id="KW-0460">Magnesium</keyword>
<keyword evidence="15" id="KW-1185">Reference proteome</keyword>
<comment type="similarity">
    <text evidence="8 9">Belongs to the gmhB family.</text>
</comment>
<feature type="binding site" evidence="11">
    <location>
        <begin position="61"/>
        <end position="64"/>
    </location>
    <ligand>
        <name>substrate</name>
    </ligand>
</feature>
<evidence type="ECO:0000256" key="10">
    <source>
        <dbReference type="PIRSR" id="PIRSR004682-1"/>
    </source>
</evidence>
<evidence type="ECO:0000256" key="2">
    <source>
        <dbReference type="ARBA" id="ARBA00022490"/>
    </source>
</evidence>
<feature type="site" description="Stabilizes the phosphoryl group" evidence="12">
    <location>
        <position position="112"/>
    </location>
</feature>
<feature type="binding site" evidence="11">
    <location>
        <begin position="111"/>
        <end position="112"/>
    </location>
    <ligand>
        <name>substrate</name>
    </ligand>
</feature>
<evidence type="ECO:0000256" key="13">
    <source>
        <dbReference type="PIRSR" id="PIRSR004682-4"/>
    </source>
</evidence>
<dbReference type="InterPro" id="IPR006543">
    <property type="entry name" value="Histidinol-phos"/>
</dbReference>
<dbReference type="NCBIfam" id="TIGR00213">
    <property type="entry name" value="GmhB_yaeD"/>
    <property type="match status" value="1"/>
</dbReference>
<evidence type="ECO:0000256" key="12">
    <source>
        <dbReference type="PIRSR" id="PIRSR004682-3"/>
    </source>
</evidence>
<gene>
    <name evidence="14" type="ORF">LNAT_P0109</name>
</gene>
<evidence type="ECO:0000256" key="7">
    <source>
        <dbReference type="ARBA" id="ARBA00031828"/>
    </source>
</evidence>
<feature type="site" description="Stabilizes the phosphoryl group" evidence="12">
    <location>
        <position position="61"/>
    </location>
</feature>
<evidence type="ECO:0000256" key="5">
    <source>
        <dbReference type="ARBA" id="ARBA00022833"/>
    </source>
</evidence>
<dbReference type="GO" id="GO:0005975">
    <property type="term" value="P:carbohydrate metabolic process"/>
    <property type="evidence" value="ECO:0007669"/>
    <property type="project" value="InterPro"/>
</dbReference>
<evidence type="ECO:0000313" key="14">
    <source>
        <dbReference type="EMBL" id="GAX86814.1"/>
    </source>
</evidence>
<dbReference type="GO" id="GO:0005737">
    <property type="term" value="C:cytoplasm"/>
    <property type="evidence" value="ECO:0007669"/>
    <property type="project" value="UniProtKB-SubCell"/>
</dbReference>
<dbReference type="RefSeq" id="WP_238593949.1">
    <property type="nucleotide sequence ID" value="NZ_BDME01000001.1"/>
</dbReference>
<dbReference type="FunFam" id="3.40.50.1000:FF:000037">
    <property type="entry name" value="D,D-heptose 1,7-bisphosphate phosphatase"/>
    <property type="match status" value="1"/>
</dbReference>
<keyword evidence="6 9" id="KW-0119">Carbohydrate metabolism</keyword>
<name>A0A292YBW0_9BACT</name>
<feature type="binding site" evidence="13">
    <location>
        <position position="137"/>
    </location>
    <ligand>
        <name>Mg(2+)</name>
        <dbReference type="ChEBI" id="CHEBI:18420"/>
    </ligand>
</feature>
<dbReference type="AlphaFoldDB" id="A0A292YBW0"/>
<evidence type="ECO:0000256" key="11">
    <source>
        <dbReference type="PIRSR" id="PIRSR004682-2"/>
    </source>
</evidence>
<evidence type="ECO:0000256" key="1">
    <source>
        <dbReference type="ARBA" id="ARBA00004496"/>
    </source>
</evidence>
<dbReference type="PANTHER" id="PTHR42891">
    <property type="entry name" value="D-GLYCERO-BETA-D-MANNO-HEPTOSE-1,7-BISPHOSPHATE 7-PHOSPHATASE"/>
    <property type="match status" value="1"/>
</dbReference>
<keyword evidence="3 13" id="KW-0479">Metal-binding</keyword>
<sequence>MDNGKWIMENEKIKAAFLDRDGVINIDKNYVHKIEDFEFKDGIFDLLKLLQDKGFVLFVVTNQSGIGRGYYTLEDFKKLTDYMLNELKKRGIKIKEVAFCPHHPGVNCECRKPKPGMILNLAKKYNIDLKHSILIGDKQSDIEAGKNAGVGKTYLVEDSLFDIIEKIKKE</sequence>
<comment type="cofactor">
    <cofactor evidence="13">
        <name>Zn(2+)</name>
        <dbReference type="ChEBI" id="CHEBI:29105"/>
    </cofactor>
</comment>
<keyword evidence="4 9" id="KW-0378">Hydrolase</keyword>
<dbReference type="SUPFAM" id="SSF56784">
    <property type="entry name" value="HAD-like"/>
    <property type="match status" value="1"/>
</dbReference>
<dbReference type="NCBIfam" id="TIGR01662">
    <property type="entry name" value="HAD-SF-IIIA"/>
    <property type="match status" value="1"/>
</dbReference>
<feature type="binding site" evidence="13">
    <location>
        <position position="21"/>
    </location>
    <ligand>
        <name>Mg(2+)</name>
        <dbReference type="ChEBI" id="CHEBI:18420"/>
    </ligand>
</feature>
<evidence type="ECO:0000256" key="9">
    <source>
        <dbReference type="PIRNR" id="PIRNR004682"/>
    </source>
</evidence>
<dbReference type="InterPro" id="IPR004446">
    <property type="entry name" value="Heptose_bisP_phosphatase"/>
</dbReference>
<feature type="binding site" evidence="13">
    <location>
        <position position="19"/>
    </location>
    <ligand>
        <name>Mg(2+)</name>
        <dbReference type="ChEBI" id="CHEBI:18420"/>
    </ligand>
</feature>
<comment type="caution">
    <text evidence="14">The sequence shown here is derived from an EMBL/GenBank/DDBJ whole genome shotgun (WGS) entry which is preliminary data.</text>
</comment>
<comment type="subcellular location">
    <subcellularLocation>
        <location evidence="1 9">Cytoplasm</location>
    </subcellularLocation>
</comment>
<dbReference type="EC" id="3.1.3.-" evidence="9"/>
<dbReference type="Gene3D" id="3.40.50.1000">
    <property type="entry name" value="HAD superfamily/HAD-like"/>
    <property type="match status" value="1"/>
</dbReference>
<proteinExistence type="inferred from homology"/>
<dbReference type="GO" id="GO:0016791">
    <property type="term" value="F:phosphatase activity"/>
    <property type="evidence" value="ECO:0007669"/>
    <property type="project" value="InterPro"/>
</dbReference>
<accession>A0A292YBW0</accession>
<feature type="site" description="Stabilizes the phosphoryl group" evidence="12">
    <location>
        <position position="111"/>
    </location>
</feature>
<feature type="binding site" evidence="13">
    <location>
        <position position="108"/>
    </location>
    <ligand>
        <name>Zn(2+)</name>
        <dbReference type="ChEBI" id="CHEBI:29105"/>
    </ligand>
</feature>
<dbReference type="InterPro" id="IPR006549">
    <property type="entry name" value="HAD-SF_hydro_IIIA"/>
</dbReference>
<dbReference type="NCBIfam" id="NF006506">
    <property type="entry name" value="PRK08942.1"/>
    <property type="match status" value="1"/>
</dbReference>
<dbReference type="GO" id="GO:0046872">
    <property type="term" value="F:metal ion binding"/>
    <property type="evidence" value="ECO:0007669"/>
    <property type="project" value="UniProtKB-KW"/>
</dbReference>
<dbReference type="PANTHER" id="PTHR42891:SF1">
    <property type="entry name" value="D-GLYCERO-BETA-D-MANNO-HEPTOSE-1,7-BISPHOSPHATE 7-PHOSPHATASE"/>
    <property type="match status" value="1"/>
</dbReference>
<organism evidence="14 15">
    <name type="scientific">Lebetimonas natsushimae</name>
    <dbReference type="NCBI Taxonomy" id="1936991"/>
    <lineage>
        <taxon>Bacteria</taxon>
        <taxon>Pseudomonadati</taxon>
        <taxon>Campylobacterota</taxon>
        <taxon>Epsilonproteobacteria</taxon>
        <taxon>Nautiliales</taxon>
        <taxon>Nautiliaceae</taxon>
        <taxon>Lebetimonas</taxon>
    </lineage>
</organism>
<dbReference type="InterPro" id="IPR036412">
    <property type="entry name" value="HAD-like_sf"/>
</dbReference>
<feature type="binding site" evidence="13">
    <location>
        <position position="100"/>
    </location>
    <ligand>
        <name>Zn(2+)</name>
        <dbReference type="ChEBI" id="CHEBI:29105"/>
    </ligand>
</feature>
<feature type="active site" description="Proton donor" evidence="10">
    <location>
        <position position="21"/>
    </location>
</feature>
<keyword evidence="2 9" id="KW-0963">Cytoplasm</keyword>
<feature type="binding site" evidence="13">
    <location>
        <position position="102"/>
    </location>
    <ligand>
        <name>Zn(2+)</name>
        <dbReference type="ChEBI" id="CHEBI:29105"/>
    </ligand>
</feature>
<feature type="active site" description="Nucleophile" evidence="10">
    <location>
        <position position="19"/>
    </location>
</feature>
<reference evidence="14 15" key="1">
    <citation type="journal article" date="2017" name="Syst. Appl. Microbiol.">
        <title>Lebetimonas natsushimae sp. nov., a novel strictly anaerobic, moderately thermophilic chemoautotroph isolated from a deep-sea hydrothermal vent polychaete nest in the Mid-Okinawa Trough.</title>
        <authorList>
            <person name="Nagata R."/>
            <person name="Takaki Y."/>
            <person name="Tame A."/>
            <person name="Nunoura T."/>
            <person name="Muto H."/>
            <person name="Mino S."/>
            <person name="Sawayama S."/>
            <person name="Takai K."/>
            <person name="Nakagawa S."/>
        </authorList>
    </citation>
    <scope>NUCLEOTIDE SEQUENCE [LARGE SCALE GENOMIC DNA]</scope>
    <source>
        <strain evidence="14 15">HS1857</strain>
    </source>
</reference>
<protein>
    <recommendedName>
        <fullName evidence="7 9">D,D-heptose 1,7-bisphosphate phosphatase</fullName>
        <ecNumber evidence="9">3.1.3.-</ecNumber>
    </recommendedName>
</protein>
<feature type="binding site" evidence="13">
    <location>
        <position position="138"/>
    </location>
    <ligand>
        <name>Mg(2+)</name>
        <dbReference type="ChEBI" id="CHEBI:18420"/>
    </ligand>
</feature>
<evidence type="ECO:0000256" key="3">
    <source>
        <dbReference type="ARBA" id="ARBA00022723"/>
    </source>
</evidence>
<feature type="binding site" evidence="11">
    <location>
        <begin position="27"/>
        <end position="30"/>
    </location>
    <ligand>
        <name>substrate</name>
    </ligand>
</feature>
<dbReference type="NCBIfam" id="TIGR01656">
    <property type="entry name" value="Histidinol-ppas"/>
    <property type="match status" value="1"/>
</dbReference>
<dbReference type="InterPro" id="IPR023214">
    <property type="entry name" value="HAD_sf"/>
</dbReference>
<dbReference type="Proteomes" id="UP000217944">
    <property type="component" value="Unassembled WGS sequence"/>
</dbReference>
<comment type="cofactor">
    <cofactor evidence="13">
        <name>Mg(2+)</name>
        <dbReference type="ChEBI" id="CHEBI:18420"/>
    </cofactor>
</comment>
<evidence type="ECO:0000313" key="15">
    <source>
        <dbReference type="Proteomes" id="UP000217944"/>
    </source>
</evidence>
<dbReference type="CDD" id="cd07503">
    <property type="entry name" value="HAD_HisB-N"/>
    <property type="match status" value="1"/>
</dbReference>
<keyword evidence="5 13" id="KW-0862">Zinc</keyword>
<dbReference type="Pfam" id="PF13242">
    <property type="entry name" value="Hydrolase_like"/>
    <property type="match status" value="1"/>
</dbReference>